<dbReference type="NCBIfam" id="TIGR04363">
    <property type="entry name" value="LD_lanti_pre"/>
    <property type="match status" value="1"/>
</dbReference>
<name>A0AB39XUY6_9ACTN</name>
<dbReference type="InterPro" id="IPR027575">
    <property type="entry name" value="LD_lanti_pre"/>
</dbReference>
<dbReference type="RefSeq" id="WP_369776320.1">
    <property type="nucleotide sequence ID" value="NZ_CP165727.1"/>
</dbReference>
<reference evidence="1" key="1">
    <citation type="submission" date="2024-08" db="EMBL/GenBank/DDBJ databases">
        <authorList>
            <person name="Yu S.T."/>
        </authorList>
    </citation>
    <scope>NUCLEOTIDE SEQUENCE</scope>
    <source>
        <strain evidence="1">R33</strain>
    </source>
</reference>
<proteinExistence type="predicted"/>
<sequence length="58" mass="5805">MTHQVKHATTGMDEFHLDVRVVESGAPIASLLQDTGDGCGSTCANGATACVSLSGDAA</sequence>
<dbReference type="EMBL" id="CP165727">
    <property type="protein sequence ID" value="XDV61548.1"/>
    <property type="molecule type" value="Genomic_DNA"/>
</dbReference>
<accession>A0AB39XUY6</accession>
<gene>
    <name evidence="1" type="ORF">AB5J51_00335</name>
</gene>
<evidence type="ECO:0000313" key="1">
    <source>
        <dbReference type="EMBL" id="XDV61548.1"/>
    </source>
</evidence>
<organism evidence="1">
    <name type="scientific">Streptomyces sp. R33</name>
    <dbReference type="NCBI Taxonomy" id="3238629"/>
    <lineage>
        <taxon>Bacteria</taxon>
        <taxon>Bacillati</taxon>
        <taxon>Actinomycetota</taxon>
        <taxon>Actinomycetes</taxon>
        <taxon>Kitasatosporales</taxon>
        <taxon>Streptomycetaceae</taxon>
        <taxon>Streptomyces</taxon>
    </lineage>
</organism>
<protein>
    <submittedName>
        <fullName evidence="1">FxLD family lanthipeptide</fullName>
    </submittedName>
</protein>
<dbReference type="AlphaFoldDB" id="A0AB39XUY6"/>